<dbReference type="PANTHER" id="PTHR33594:SF1">
    <property type="entry name" value="HD_PDEASE DOMAIN-CONTAINING PROTEIN"/>
    <property type="match status" value="1"/>
</dbReference>
<dbReference type="SMART" id="SM00471">
    <property type="entry name" value="HDc"/>
    <property type="match status" value="1"/>
</dbReference>
<accession>A0AAN6M969</accession>
<dbReference type="AlphaFoldDB" id="A0AAN6M969"/>
<comment type="caution">
    <text evidence="2">The sequence shown here is derived from an EMBL/GenBank/DDBJ whole genome shotgun (WGS) entry which is preliminary data.</text>
</comment>
<dbReference type="InterPro" id="IPR006674">
    <property type="entry name" value="HD_domain"/>
</dbReference>
<organism evidence="2 3">
    <name type="scientific">Pseudopithomyces chartarum</name>
    <dbReference type="NCBI Taxonomy" id="1892770"/>
    <lineage>
        <taxon>Eukaryota</taxon>
        <taxon>Fungi</taxon>
        <taxon>Dikarya</taxon>
        <taxon>Ascomycota</taxon>
        <taxon>Pezizomycotina</taxon>
        <taxon>Dothideomycetes</taxon>
        <taxon>Pleosporomycetidae</taxon>
        <taxon>Pleosporales</taxon>
        <taxon>Massarineae</taxon>
        <taxon>Didymosphaeriaceae</taxon>
        <taxon>Pseudopithomyces</taxon>
    </lineage>
</organism>
<protein>
    <recommendedName>
        <fullName evidence="1">HD/PDEase domain-containing protein</fullName>
    </recommendedName>
</protein>
<proteinExistence type="predicted"/>
<feature type="domain" description="HD/PDEase" evidence="1">
    <location>
        <begin position="37"/>
        <end position="165"/>
    </location>
</feature>
<dbReference type="Gene3D" id="1.10.3210.50">
    <property type="match status" value="1"/>
</dbReference>
<evidence type="ECO:0000313" key="2">
    <source>
        <dbReference type="EMBL" id="KAK3216781.1"/>
    </source>
</evidence>
<evidence type="ECO:0000259" key="1">
    <source>
        <dbReference type="SMART" id="SM00471"/>
    </source>
</evidence>
<name>A0AAN6M969_9PLEO</name>
<dbReference type="CDD" id="cd00077">
    <property type="entry name" value="HDc"/>
    <property type="match status" value="1"/>
</dbReference>
<dbReference type="Proteomes" id="UP001280581">
    <property type="component" value="Unassembled WGS sequence"/>
</dbReference>
<sequence length="230" mass="25351">MAAIVPFPILPVPEEHKELFKSVNAFVHAYMSTPSHDNSHDYHHILRVLSNANRIYTSELQANSAANFDPASVFLAALLHDVGDHKYAKANEDVENQISNVLLERGASVELANKVQVIVKHVGYTNEVKNPQSVIDALKQYPELAIVQDADRLDAIGAVGVGRCFAFGGAKGKGRPLMGAIEHFEEKLVKLPSMMKTKTGRELAESRNKILEDFAAQFNEEAELSFELEG</sequence>
<dbReference type="InterPro" id="IPR003607">
    <property type="entry name" value="HD/PDEase_dom"/>
</dbReference>
<evidence type="ECO:0000313" key="3">
    <source>
        <dbReference type="Proteomes" id="UP001280581"/>
    </source>
</evidence>
<dbReference type="SUPFAM" id="SSF109604">
    <property type="entry name" value="HD-domain/PDEase-like"/>
    <property type="match status" value="1"/>
</dbReference>
<reference evidence="2 3" key="1">
    <citation type="submission" date="2021-02" db="EMBL/GenBank/DDBJ databases">
        <title>Genome assembly of Pseudopithomyces chartarum.</title>
        <authorList>
            <person name="Jauregui R."/>
            <person name="Singh J."/>
            <person name="Voisey C."/>
        </authorList>
    </citation>
    <scope>NUCLEOTIDE SEQUENCE [LARGE SCALE GENOMIC DNA]</scope>
    <source>
        <strain evidence="2 3">AGR01</strain>
    </source>
</reference>
<dbReference type="EMBL" id="WVTA01000001">
    <property type="protein sequence ID" value="KAK3216781.1"/>
    <property type="molecule type" value="Genomic_DNA"/>
</dbReference>
<dbReference type="Pfam" id="PF01966">
    <property type="entry name" value="HD"/>
    <property type="match status" value="1"/>
</dbReference>
<dbReference type="PANTHER" id="PTHR33594">
    <property type="entry name" value="SUPERFAMILY HYDROLASE, PUTATIVE (AFU_ORTHOLOGUE AFUA_1G03035)-RELATED"/>
    <property type="match status" value="1"/>
</dbReference>
<keyword evidence="3" id="KW-1185">Reference proteome</keyword>
<gene>
    <name evidence="2" type="ORF">GRF29_1g914492</name>
</gene>